<dbReference type="OrthoDB" id="1835815at2759"/>
<evidence type="ECO:0000256" key="1">
    <source>
        <dbReference type="SAM" id="MobiDB-lite"/>
    </source>
</evidence>
<feature type="region of interest" description="Disordered" evidence="1">
    <location>
        <begin position="171"/>
        <end position="220"/>
    </location>
</feature>
<keyword evidence="3" id="KW-1185">Reference proteome</keyword>
<gene>
    <name evidence="2" type="ORF">STAS_09249</name>
</gene>
<dbReference type="Proteomes" id="UP000325081">
    <property type="component" value="Unassembled WGS sequence"/>
</dbReference>
<reference evidence="3" key="1">
    <citation type="journal article" date="2019" name="Curr. Biol.">
        <title>Genome Sequence of Striga asiatica Provides Insight into the Evolution of Plant Parasitism.</title>
        <authorList>
            <person name="Yoshida S."/>
            <person name="Kim S."/>
            <person name="Wafula E.K."/>
            <person name="Tanskanen J."/>
            <person name="Kim Y.M."/>
            <person name="Honaas L."/>
            <person name="Yang Z."/>
            <person name="Spallek T."/>
            <person name="Conn C.E."/>
            <person name="Ichihashi Y."/>
            <person name="Cheong K."/>
            <person name="Cui S."/>
            <person name="Der J.P."/>
            <person name="Gundlach H."/>
            <person name="Jiao Y."/>
            <person name="Hori C."/>
            <person name="Ishida J.K."/>
            <person name="Kasahara H."/>
            <person name="Kiba T."/>
            <person name="Kim M.S."/>
            <person name="Koo N."/>
            <person name="Laohavisit A."/>
            <person name="Lee Y.H."/>
            <person name="Lumba S."/>
            <person name="McCourt P."/>
            <person name="Mortimer J.C."/>
            <person name="Mutuku J.M."/>
            <person name="Nomura T."/>
            <person name="Sasaki-Sekimoto Y."/>
            <person name="Seto Y."/>
            <person name="Wang Y."/>
            <person name="Wakatake T."/>
            <person name="Sakakibara H."/>
            <person name="Demura T."/>
            <person name="Yamaguchi S."/>
            <person name="Yoneyama K."/>
            <person name="Manabe R.I."/>
            <person name="Nelson D.C."/>
            <person name="Schulman A.H."/>
            <person name="Timko M.P."/>
            <person name="dePamphilis C.W."/>
            <person name="Choi D."/>
            <person name="Shirasu K."/>
        </authorList>
    </citation>
    <scope>NUCLEOTIDE SEQUENCE [LARGE SCALE GENOMIC DNA]</scope>
    <source>
        <strain evidence="3">cv. UVA1</strain>
    </source>
</reference>
<accession>A0A5A7PKI0</accession>
<organism evidence="2 3">
    <name type="scientific">Striga asiatica</name>
    <name type="common">Asiatic witchweed</name>
    <name type="synonym">Buchnera asiatica</name>
    <dbReference type="NCBI Taxonomy" id="4170"/>
    <lineage>
        <taxon>Eukaryota</taxon>
        <taxon>Viridiplantae</taxon>
        <taxon>Streptophyta</taxon>
        <taxon>Embryophyta</taxon>
        <taxon>Tracheophyta</taxon>
        <taxon>Spermatophyta</taxon>
        <taxon>Magnoliopsida</taxon>
        <taxon>eudicotyledons</taxon>
        <taxon>Gunneridae</taxon>
        <taxon>Pentapetalae</taxon>
        <taxon>asterids</taxon>
        <taxon>lamiids</taxon>
        <taxon>Lamiales</taxon>
        <taxon>Orobanchaceae</taxon>
        <taxon>Buchnereae</taxon>
        <taxon>Striga</taxon>
    </lineage>
</organism>
<evidence type="ECO:0000313" key="2">
    <source>
        <dbReference type="EMBL" id="GER33141.1"/>
    </source>
</evidence>
<evidence type="ECO:0000313" key="3">
    <source>
        <dbReference type="Proteomes" id="UP000325081"/>
    </source>
</evidence>
<comment type="caution">
    <text evidence="2">The sequence shown here is derived from an EMBL/GenBank/DDBJ whole genome shotgun (WGS) entry which is preliminary data.</text>
</comment>
<dbReference type="EMBL" id="BKCP01004683">
    <property type="protein sequence ID" value="GER33141.1"/>
    <property type="molecule type" value="Genomic_DNA"/>
</dbReference>
<feature type="compositionally biased region" description="Polar residues" evidence="1">
    <location>
        <begin position="171"/>
        <end position="183"/>
    </location>
</feature>
<name>A0A5A7PKI0_STRAF</name>
<proteinExistence type="predicted"/>
<protein>
    <submittedName>
        <fullName evidence="2">Thyroxine-binding globulin</fullName>
    </submittedName>
</protein>
<dbReference type="AlphaFoldDB" id="A0A5A7PKI0"/>
<feature type="compositionally biased region" description="Basic and acidic residues" evidence="1">
    <location>
        <begin position="184"/>
        <end position="194"/>
    </location>
</feature>
<sequence>MKKVFRFNIYGKRCKPTDFNTKKSWAEISPHTSWDSRGMLNGLIQDLAIAVMHKFKCYNISGKRKANKVSESELYLLLARAGVKVCSMTFLQDSLQEFALNQSELPALGHVVTALTKHFRIPVVIVNIEPTWSLEGTPMRCINEHELKQSAQEYTKRKAYKAYFKKLTESSTTNTDQAGSSRQSSDKDKHEKMNGNRMDYTPNAPSTILLDGSNEYEKPV</sequence>